<reference evidence="2 3" key="1">
    <citation type="journal article" date="2014" name="Front. Microbiol.">
        <title>Population and genomic analysis of the genus Halorubrum.</title>
        <authorList>
            <person name="Fullmer M.S."/>
            <person name="Soucy S.M."/>
            <person name="Swithers K.S."/>
            <person name="Makkay A.M."/>
            <person name="Wheeler R."/>
            <person name="Ventosa A."/>
            <person name="Gogarten J.P."/>
            <person name="Papke R.T."/>
        </authorList>
    </citation>
    <scope>NUCLEOTIDE SEQUENCE [LARGE SCALE GENOMIC DNA]</scope>
    <source>
        <strain evidence="2 3">Cb34</strain>
    </source>
</reference>
<dbReference type="Proteomes" id="UP000216308">
    <property type="component" value="Unassembled WGS sequence"/>
</dbReference>
<accession>A0A256IJD4</accession>
<name>A0A256IJD4_9EURY</name>
<gene>
    <name evidence="2" type="ORF">DJ70_08010</name>
</gene>
<evidence type="ECO:0000313" key="2">
    <source>
        <dbReference type="EMBL" id="OYR56650.1"/>
    </source>
</evidence>
<evidence type="ECO:0000313" key="3">
    <source>
        <dbReference type="Proteomes" id="UP000216308"/>
    </source>
</evidence>
<evidence type="ECO:0000256" key="1">
    <source>
        <dbReference type="SAM" id="MobiDB-lite"/>
    </source>
</evidence>
<feature type="region of interest" description="Disordered" evidence="1">
    <location>
        <begin position="1"/>
        <end position="21"/>
    </location>
</feature>
<sequence length="104" mass="11363">MTRNSNTNTDTGGDAGSTNQAYVTEHGDIPAENVTVIREPINDPHFTQPGVAVYTDPDTEAVYIANVDTDRNLTNRISIIDETNLTELLTETRQRIADNTGSRA</sequence>
<dbReference type="AlphaFoldDB" id="A0A256IJD4"/>
<proteinExistence type="predicted"/>
<organism evidence="2 3">
    <name type="scientific">Halorubrum halodurans</name>
    <dbReference type="NCBI Taxonomy" id="1383851"/>
    <lineage>
        <taxon>Archaea</taxon>
        <taxon>Methanobacteriati</taxon>
        <taxon>Methanobacteriota</taxon>
        <taxon>Stenosarchaea group</taxon>
        <taxon>Halobacteria</taxon>
        <taxon>Halobacteriales</taxon>
        <taxon>Haloferacaceae</taxon>
        <taxon>Halorubrum</taxon>
    </lineage>
</organism>
<dbReference type="EMBL" id="NHPJ01000081">
    <property type="protein sequence ID" value="OYR56650.1"/>
    <property type="molecule type" value="Genomic_DNA"/>
</dbReference>
<comment type="caution">
    <text evidence="2">The sequence shown here is derived from an EMBL/GenBank/DDBJ whole genome shotgun (WGS) entry which is preliminary data.</text>
</comment>
<protein>
    <submittedName>
        <fullName evidence="2">Uncharacterized protein</fullName>
    </submittedName>
</protein>
<dbReference type="RefSeq" id="WP_094531775.1">
    <property type="nucleotide sequence ID" value="NZ_NHPJ01000081.1"/>
</dbReference>
<keyword evidence="3" id="KW-1185">Reference proteome</keyword>